<organism evidence="2">
    <name type="scientific">marine metagenome</name>
    <dbReference type="NCBI Taxonomy" id="408172"/>
    <lineage>
        <taxon>unclassified sequences</taxon>
        <taxon>metagenomes</taxon>
        <taxon>ecological metagenomes</taxon>
    </lineage>
</organism>
<dbReference type="AlphaFoldDB" id="A0A382X6Y9"/>
<feature type="domain" description="Dienelactone hydrolase" evidence="1">
    <location>
        <begin position="2"/>
        <end position="74"/>
    </location>
</feature>
<sequence>DIKGEMYFGFAETDSTVPAYVIPTLQAELDKHGVDYVLDIHPGTEHGFCFPSRDVYNEQAAEKAYAHFIDMCKRQVG</sequence>
<protein>
    <recommendedName>
        <fullName evidence="1">Dienelactone hydrolase domain-containing protein</fullName>
    </recommendedName>
</protein>
<dbReference type="InterPro" id="IPR029058">
    <property type="entry name" value="AB_hydrolase_fold"/>
</dbReference>
<evidence type="ECO:0000313" key="2">
    <source>
        <dbReference type="EMBL" id="SVD66713.1"/>
    </source>
</evidence>
<proteinExistence type="predicted"/>
<gene>
    <name evidence="2" type="ORF">METZ01_LOCUS419567</name>
</gene>
<accession>A0A382X6Y9</accession>
<feature type="non-terminal residue" evidence="2">
    <location>
        <position position="1"/>
    </location>
</feature>
<dbReference type="Gene3D" id="3.40.50.1820">
    <property type="entry name" value="alpha/beta hydrolase"/>
    <property type="match status" value="1"/>
</dbReference>
<dbReference type="GO" id="GO:0016787">
    <property type="term" value="F:hydrolase activity"/>
    <property type="evidence" value="ECO:0007669"/>
    <property type="project" value="InterPro"/>
</dbReference>
<dbReference type="SUPFAM" id="SSF53474">
    <property type="entry name" value="alpha/beta-Hydrolases"/>
    <property type="match status" value="1"/>
</dbReference>
<reference evidence="2" key="1">
    <citation type="submission" date="2018-05" db="EMBL/GenBank/DDBJ databases">
        <authorList>
            <person name="Lanie J.A."/>
            <person name="Ng W.-L."/>
            <person name="Kazmierczak K.M."/>
            <person name="Andrzejewski T.M."/>
            <person name="Davidsen T.M."/>
            <person name="Wayne K.J."/>
            <person name="Tettelin H."/>
            <person name="Glass J.I."/>
            <person name="Rusch D."/>
            <person name="Podicherti R."/>
            <person name="Tsui H.-C.T."/>
            <person name="Winkler M.E."/>
        </authorList>
    </citation>
    <scope>NUCLEOTIDE SEQUENCE</scope>
</reference>
<evidence type="ECO:0000259" key="1">
    <source>
        <dbReference type="Pfam" id="PF01738"/>
    </source>
</evidence>
<dbReference type="EMBL" id="UINC01165365">
    <property type="protein sequence ID" value="SVD66713.1"/>
    <property type="molecule type" value="Genomic_DNA"/>
</dbReference>
<name>A0A382X6Y9_9ZZZZ</name>
<dbReference type="InterPro" id="IPR002925">
    <property type="entry name" value="Dienelactn_hydro"/>
</dbReference>
<dbReference type="Pfam" id="PF01738">
    <property type="entry name" value="DLH"/>
    <property type="match status" value="1"/>
</dbReference>